<reference evidence="3" key="1">
    <citation type="journal article" date="2014" name="Int. J. Syst. Evol. Microbiol.">
        <title>Complete genome sequence of Corynebacterium casei LMG S-19264T (=DSM 44701T), isolated from a smear-ripened cheese.</title>
        <authorList>
            <consortium name="US DOE Joint Genome Institute (JGI-PGF)"/>
            <person name="Walter F."/>
            <person name="Albersmeier A."/>
            <person name="Kalinowski J."/>
            <person name="Ruckert C."/>
        </authorList>
    </citation>
    <scope>NUCLEOTIDE SEQUENCE</scope>
    <source>
        <strain evidence="3">CGMCC 1.14988</strain>
    </source>
</reference>
<dbReference type="SMART" id="SM00267">
    <property type="entry name" value="GGDEF"/>
    <property type="match status" value="1"/>
</dbReference>
<feature type="transmembrane region" description="Helical" evidence="1">
    <location>
        <begin position="249"/>
        <end position="268"/>
    </location>
</feature>
<dbReference type="Pfam" id="PF00990">
    <property type="entry name" value="GGDEF"/>
    <property type="match status" value="1"/>
</dbReference>
<evidence type="ECO:0000313" key="4">
    <source>
        <dbReference type="Proteomes" id="UP000650511"/>
    </source>
</evidence>
<dbReference type="SUPFAM" id="SSF55073">
    <property type="entry name" value="Nucleotide cyclase"/>
    <property type="match status" value="1"/>
</dbReference>
<dbReference type="InterPro" id="IPR000160">
    <property type="entry name" value="GGDEF_dom"/>
</dbReference>
<comment type="caution">
    <text evidence="3">The sequence shown here is derived from an EMBL/GenBank/DDBJ whole genome shotgun (WGS) entry which is preliminary data.</text>
</comment>
<organism evidence="3 4">
    <name type="scientific">Egicoccus halophilus</name>
    <dbReference type="NCBI Taxonomy" id="1670830"/>
    <lineage>
        <taxon>Bacteria</taxon>
        <taxon>Bacillati</taxon>
        <taxon>Actinomycetota</taxon>
        <taxon>Nitriliruptoria</taxon>
        <taxon>Egicoccales</taxon>
        <taxon>Egicoccaceae</taxon>
        <taxon>Egicoccus</taxon>
    </lineage>
</organism>
<dbReference type="CDD" id="cd01949">
    <property type="entry name" value="GGDEF"/>
    <property type="match status" value="1"/>
</dbReference>
<gene>
    <name evidence="3" type="ORF">GCM10011354_18000</name>
</gene>
<name>A0A8J3EU17_9ACTN</name>
<keyword evidence="1" id="KW-1133">Transmembrane helix</keyword>
<keyword evidence="4" id="KW-1185">Reference proteome</keyword>
<dbReference type="InterPro" id="IPR043128">
    <property type="entry name" value="Rev_trsase/Diguanyl_cyclase"/>
</dbReference>
<feature type="transmembrane region" description="Helical" evidence="1">
    <location>
        <begin position="88"/>
        <end position="108"/>
    </location>
</feature>
<dbReference type="OrthoDB" id="23692at2"/>
<accession>A0A8J3EU17</accession>
<dbReference type="Gene3D" id="3.30.70.270">
    <property type="match status" value="1"/>
</dbReference>
<feature type="transmembrane region" description="Helical" evidence="1">
    <location>
        <begin position="274"/>
        <end position="292"/>
    </location>
</feature>
<proteinExistence type="predicted"/>
<feature type="transmembrane region" description="Helical" evidence="1">
    <location>
        <begin position="60"/>
        <end position="82"/>
    </location>
</feature>
<feature type="transmembrane region" description="Helical" evidence="1">
    <location>
        <begin position="128"/>
        <end position="147"/>
    </location>
</feature>
<feature type="domain" description="GGDEF" evidence="2">
    <location>
        <begin position="450"/>
        <end position="578"/>
    </location>
</feature>
<dbReference type="NCBIfam" id="TIGR00254">
    <property type="entry name" value="GGDEF"/>
    <property type="match status" value="1"/>
</dbReference>
<dbReference type="AlphaFoldDB" id="A0A8J3EU17"/>
<evidence type="ECO:0000313" key="3">
    <source>
        <dbReference type="EMBL" id="GGI06220.1"/>
    </source>
</evidence>
<feature type="transmembrane region" description="Helical" evidence="1">
    <location>
        <begin position="31"/>
        <end position="48"/>
    </location>
</feature>
<protein>
    <recommendedName>
        <fullName evidence="2">GGDEF domain-containing protein</fullName>
    </recommendedName>
</protein>
<evidence type="ECO:0000256" key="1">
    <source>
        <dbReference type="SAM" id="Phobius"/>
    </source>
</evidence>
<dbReference type="PROSITE" id="PS50887">
    <property type="entry name" value="GGDEF"/>
    <property type="match status" value="1"/>
</dbReference>
<dbReference type="Proteomes" id="UP000650511">
    <property type="component" value="Unassembled WGS sequence"/>
</dbReference>
<dbReference type="RefSeq" id="WP_130650626.1">
    <property type="nucleotide sequence ID" value="NZ_BMHA01000006.1"/>
</dbReference>
<feature type="transmembrane region" description="Helical" evidence="1">
    <location>
        <begin position="153"/>
        <end position="173"/>
    </location>
</feature>
<keyword evidence="1" id="KW-0812">Transmembrane</keyword>
<dbReference type="InterPro" id="IPR029787">
    <property type="entry name" value="Nucleotide_cyclase"/>
</dbReference>
<sequence>MDRWAWRVSLLLGAALLPLVALLPQSDPMQLLWIAISAVTFAAACWSRRLHRSGHPDTYGLVRLGMGGFALSSVLIFAPLGFAPPHPMAGANLVAYAGAYVLVSVAMLRMADLKMGGHDLEGRVDTAVVAVAAAAVLFDTVAMPLIATTDDPVTAVVYGTLPVLQAAMAAATIRLMVSGAHRSPSAWFFAVAAFASLVANVTFLPSLVDGTQPAPLRVLWLVCYVCIAAGLLHPSAAELGAPAPGGYSAGRLAVIGLALVSLPTVMLFEHRVASRVPALAAILCVALVLWRASKLLLERERVAAELAGQARGQASLSDVGHAAIVAGDAEEYVARLRQALADGLGGRVTLELPGDDAPLATDERRLALGAELGTLRVRFDDVATARAADPYLGTARDLTEAALRRWRVEDLLRHQSLHDTLTGLPNRALVCRTIEQRLARSSEPRLAGGPDLAVLFVDLDGFKAVNDTLGHAVGDRVLAEVATRLLAEADEHDLVGRLAGDEFVVVCAAADAVALAHRVLVTVGRPLTTDLGDARVGASIGVAVAAPGDTAERLIQRADAAMYTAKHGGKGRIEVCPADVTGITDLSAAGGPDATPQGVASP</sequence>
<feature type="transmembrane region" description="Helical" evidence="1">
    <location>
        <begin position="218"/>
        <end position="237"/>
    </location>
</feature>
<dbReference type="EMBL" id="BMHA01000006">
    <property type="protein sequence ID" value="GGI06220.1"/>
    <property type="molecule type" value="Genomic_DNA"/>
</dbReference>
<reference evidence="3" key="2">
    <citation type="submission" date="2020-09" db="EMBL/GenBank/DDBJ databases">
        <authorList>
            <person name="Sun Q."/>
            <person name="Zhou Y."/>
        </authorList>
    </citation>
    <scope>NUCLEOTIDE SEQUENCE</scope>
    <source>
        <strain evidence="3">CGMCC 1.14988</strain>
    </source>
</reference>
<dbReference type="PANTHER" id="PTHR44757">
    <property type="entry name" value="DIGUANYLATE CYCLASE DGCP"/>
    <property type="match status" value="1"/>
</dbReference>
<feature type="transmembrane region" description="Helical" evidence="1">
    <location>
        <begin position="185"/>
        <end position="206"/>
    </location>
</feature>
<dbReference type="PANTHER" id="PTHR44757:SF2">
    <property type="entry name" value="BIOFILM ARCHITECTURE MAINTENANCE PROTEIN MBAA"/>
    <property type="match status" value="1"/>
</dbReference>
<keyword evidence="1" id="KW-0472">Membrane</keyword>
<evidence type="ECO:0000259" key="2">
    <source>
        <dbReference type="PROSITE" id="PS50887"/>
    </source>
</evidence>
<dbReference type="InterPro" id="IPR052155">
    <property type="entry name" value="Biofilm_reg_signaling"/>
</dbReference>